<gene>
    <name evidence="1" type="ORF">EFL26_04265</name>
</gene>
<name>A0A3N0GX12_9ACTN</name>
<evidence type="ECO:0000313" key="1">
    <source>
        <dbReference type="EMBL" id="RNM16736.1"/>
    </source>
</evidence>
<proteinExistence type="predicted"/>
<sequence>MSDDASAEPQGRRLVLVTGAGRSGTSTIAGALHFLGLHVPLPVIKPNESNPMGFFESTWPVKFHRRLLERAFVEQTDGRPLAQELAAAVVDDVVRDELRTWLADVALVEPQVVVKDPRSIWVPWLWKETAGELGYDVGYLTMLRHPAEVLGSRSTYYRENRPGITDFQFTVMNLCGWINGNLVVERQTRSDRRVVLGYHDLVEDWRACLARTRDTLGLTFDDDLQPGHHHQVDDFIDPGLRRHEPSWDEWDVPRDLVEVAQEVFDQMTRLSETDGHDPAAEAALDAVGERYAVVMRDAEAIAHDAIRSFSKSMTARATAGHEARLAEQAAELEQAHARVRELEAQAGQGAWSRFYAGMKRRLGARRATRQAG</sequence>
<dbReference type="RefSeq" id="WP_123221626.1">
    <property type="nucleotide sequence ID" value="NZ_RJSF01000007.1"/>
</dbReference>
<dbReference type="Gene3D" id="3.40.50.300">
    <property type="entry name" value="P-loop containing nucleotide triphosphate hydrolases"/>
    <property type="match status" value="1"/>
</dbReference>
<keyword evidence="2" id="KW-1185">Reference proteome</keyword>
<organism evidence="1 2">
    <name type="scientific">Nocardioides pocheonensis</name>
    <dbReference type="NCBI Taxonomy" id="661485"/>
    <lineage>
        <taxon>Bacteria</taxon>
        <taxon>Bacillati</taxon>
        <taxon>Actinomycetota</taxon>
        <taxon>Actinomycetes</taxon>
        <taxon>Propionibacteriales</taxon>
        <taxon>Nocardioidaceae</taxon>
        <taxon>Nocardioides</taxon>
    </lineage>
</organism>
<dbReference type="OrthoDB" id="5138950at2"/>
<dbReference type="EMBL" id="RJSF01000007">
    <property type="protein sequence ID" value="RNM16736.1"/>
    <property type="molecule type" value="Genomic_DNA"/>
</dbReference>
<dbReference type="SUPFAM" id="SSF52540">
    <property type="entry name" value="P-loop containing nucleoside triphosphate hydrolases"/>
    <property type="match status" value="1"/>
</dbReference>
<evidence type="ECO:0000313" key="2">
    <source>
        <dbReference type="Proteomes" id="UP000279994"/>
    </source>
</evidence>
<reference evidence="1 2" key="1">
    <citation type="submission" date="2018-11" db="EMBL/GenBank/DDBJ databases">
        <authorList>
            <person name="Li F."/>
        </authorList>
    </citation>
    <scope>NUCLEOTIDE SEQUENCE [LARGE SCALE GENOMIC DNA]</scope>
    <source>
        <strain evidence="1 2">Gsoil 818</strain>
    </source>
</reference>
<protein>
    <recommendedName>
        <fullName evidence="3">Sulfotransferase family protein</fullName>
    </recommendedName>
</protein>
<evidence type="ECO:0008006" key="3">
    <source>
        <dbReference type="Google" id="ProtNLM"/>
    </source>
</evidence>
<accession>A0A3N0GX12</accession>
<dbReference type="InterPro" id="IPR027417">
    <property type="entry name" value="P-loop_NTPase"/>
</dbReference>
<dbReference type="Proteomes" id="UP000279994">
    <property type="component" value="Unassembled WGS sequence"/>
</dbReference>
<dbReference type="AlphaFoldDB" id="A0A3N0GX12"/>
<comment type="caution">
    <text evidence="1">The sequence shown here is derived from an EMBL/GenBank/DDBJ whole genome shotgun (WGS) entry which is preliminary data.</text>
</comment>